<comment type="caution">
    <text evidence="1">The sequence shown here is derived from an EMBL/GenBank/DDBJ whole genome shotgun (WGS) entry which is preliminary data.</text>
</comment>
<evidence type="ECO:0000313" key="2">
    <source>
        <dbReference type="Proteomes" id="UP000626109"/>
    </source>
</evidence>
<dbReference type="Proteomes" id="UP000626109">
    <property type="component" value="Unassembled WGS sequence"/>
</dbReference>
<protein>
    <submittedName>
        <fullName evidence="1">Uncharacterized protein</fullName>
    </submittedName>
</protein>
<organism evidence="1 2">
    <name type="scientific">Polarella glacialis</name>
    <name type="common">Dinoflagellate</name>
    <dbReference type="NCBI Taxonomy" id="89957"/>
    <lineage>
        <taxon>Eukaryota</taxon>
        <taxon>Sar</taxon>
        <taxon>Alveolata</taxon>
        <taxon>Dinophyceae</taxon>
        <taxon>Suessiales</taxon>
        <taxon>Suessiaceae</taxon>
        <taxon>Polarella</taxon>
    </lineage>
</organism>
<name>A0A813L3R6_POLGL</name>
<evidence type="ECO:0000313" key="1">
    <source>
        <dbReference type="EMBL" id="CAE8719232.1"/>
    </source>
</evidence>
<dbReference type="EMBL" id="CAJNNW010033497">
    <property type="protein sequence ID" value="CAE8719232.1"/>
    <property type="molecule type" value="Genomic_DNA"/>
</dbReference>
<proteinExistence type="predicted"/>
<dbReference type="AlphaFoldDB" id="A0A813L3R6"/>
<sequence>MSQAERLNRYPSDHKGATDDDQIQVLFEMALQATNIMFMLANPNVKLSANTLDYVAQLWADFFDYPFPDIASFAEGIMDQDFVQNSYLVTHIPYIVTGFQRFALKVDDAPWLFQYLRRNFYSTIAHSVKNHHFDLAAEFVDLFRQYGRTEENDVQLRDGTRYLLSVYRQASSHWLDIKQTGDYEHTDADTYSQTHLPWTAFTALRHRLFEEPTEGSYGAFGRKMVVYRIPHSALHACNITSFTTVPPNNYLYM</sequence>
<reference evidence="1" key="1">
    <citation type="submission" date="2021-02" db="EMBL/GenBank/DDBJ databases">
        <authorList>
            <person name="Dougan E. K."/>
            <person name="Rhodes N."/>
            <person name="Thang M."/>
            <person name="Chan C."/>
        </authorList>
    </citation>
    <scope>NUCLEOTIDE SEQUENCE</scope>
</reference>
<gene>
    <name evidence="1" type="ORF">PGLA2088_LOCUS40527</name>
</gene>
<accession>A0A813L3R6</accession>